<evidence type="ECO:0000313" key="3">
    <source>
        <dbReference type="EMBL" id="CAL1583876.1"/>
    </source>
</evidence>
<evidence type="ECO:0000256" key="1">
    <source>
        <dbReference type="SAM" id="SignalP"/>
    </source>
</evidence>
<organism evidence="3 4">
    <name type="scientific">Knipowitschia caucasica</name>
    <name type="common">Caucasian dwarf goby</name>
    <name type="synonym">Pomatoschistus caucasicus</name>
    <dbReference type="NCBI Taxonomy" id="637954"/>
    <lineage>
        <taxon>Eukaryota</taxon>
        <taxon>Metazoa</taxon>
        <taxon>Chordata</taxon>
        <taxon>Craniata</taxon>
        <taxon>Vertebrata</taxon>
        <taxon>Euteleostomi</taxon>
        <taxon>Actinopterygii</taxon>
        <taxon>Neopterygii</taxon>
        <taxon>Teleostei</taxon>
        <taxon>Neoteleostei</taxon>
        <taxon>Acanthomorphata</taxon>
        <taxon>Gobiaria</taxon>
        <taxon>Gobiiformes</taxon>
        <taxon>Gobioidei</taxon>
        <taxon>Gobiidae</taxon>
        <taxon>Gobiinae</taxon>
        <taxon>Knipowitschia</taxon>
    </lineage>
</organism>
<accession>A0AAV2K1T3</accession>
<protein>
    <recommendedName>
        <fullName evidence="2">Ig-like domain-containing protein</fullName>
    </recommendedName>
</protein>
<dbReference type="Pfam" id="PF25305">
    <property type="entry name" value="Ig_PDGFR_d4"/>
    <property type="match status" value="1"/>
</dbReference>
<gene>
    <name evidence="3" type="ORF">KC01_LOCUS14297</name>
</gene>
<evidence type="ECO:0000259" key="2">
    <source>
        <dbReference type="PROSITE" id="PS50835"/>
    </source>
</evidence>
<feature type="domain" description="Ig-like" evidence="2">
    <location>
        <begin position="114"/>
        <end position="192"/>
    </location>
</feature>
<feature type="chain" id="PRO_5043618045" description="Ig-like domain-containing protein" evidence="1">
    <location>
        <begin position="29"/>
        <end position="888"/>
    </location>
</feature>
<dbReference type="PANTHER" id="PTHR36649:SF28">
    <property type="entry name" value="UBIQUITIN-LIKE DOMAIN-CONTAINING PROTEIN"/>
    <property type="match status" value="1"/>
</dbReference>
<dbReference type="InterPro" id="IPR007110">
    <property type="entry name" value="Ig-like_dom"/>
</dbReference>
<feature type="signal peptide" evidence="1">
    <location>
        <begin position="1"/>
        <end position="28"/>
    </location>
</feature>
<dbReference type="InterPro" id="IPR013783">
    <property type="entry name" value="Ig-like_fold"/>
</dbReference>
<dbReference type="SUPFAM" id="SSF48726">
    <property type="entry name" value="Immunoglobulin"/>
    <property type="match status" value="2"/>
</dbReference>
<dbReference type="EMBL" id="OZ035838">
    <property type="protein sequence ID" value="CAL1583876.1"/>
    <property type="molecule type" value="Genomic_DNA"/>
</dbReference>
<evidence type="ECO:0000313" key="4">
    <source>
        <dbReference type="Proteomes" id="UP001497482"/>
    </source>
</evidence>
<dbReference type="Proteomes" id="UP001497482">
    <property type="component" value="Chromosome 16"/>
</dbReference>
<dbReference type="AlphaFoldDB" id="A0AAV2K1T3"/>
<reference evidence="3 4" key="1">
    <citation type="submission" date="2024-04" db="EMBL/GenBank/DDBJ databases">
        <authorList>
            <person name="Waldvogel A.-M."/>
            <person name="Schoenle A."/>
        </authorList>
    </citation>
    <scope>NUCLEOTIDE SEQUENCE [LARGE SCALE GENOMIC DNA]</scope>
</reference>
<dbReference type="PANTHER" id="PTHR36649">
    <property type="entry name" value="UBIQUITIN-LIKE DOMAIN-CONTAINING PROTEIN"/>
    <property type="match status" value="1"/>
</dbReference>
<dbReference type="InterPro" id="IPR003599">
    <property type="entry name" value="Ig_sub"/>
</dbReference>
<feature type="domain" description="Ig-like" evidence="2">
    <location>
        <begin position="33"/>
        <end position="106"/>
    </location>
</feature>
<dbReference type="Gene3D" id="2.60.40.10">
    <property type="entry name" value="Immunoglobulins"/>
    <property type="match status" value="5"/>
</dbReference>
<feature type="domain" description="Ig-like" evidence="2">
    <location>
        <begin position="203"/>
        <end position="298"/>
    </location>
</feature>
<dbReference type="PROSITE" id="PS50835">
    <property type="entry name" value="IG_LIKE"/>
    <property type="match status" value="3"/>
</dbReference>
<keyword evidence="1" id="KW-0732">Signal</keyword>
<dbReference type="SMART" id="SM00409">
    <property type="entry name" value="IG"/>
    <property type="match status" value="3"/>
</dbReference>
<dbReference type="InterPro" id="IPR036179">
    <property type="entry name" value="Ig-like_dom_sf"/>
</dbReference>
<proteinExistence type="predicted"/>
<name>A0AAV2K1T3_KNICA</name>
<sequence length="888" mass="97842">MATTGTGCGHLHFLSGLLFLLWPEGGLSLELLPSTSRVILPQGSNYSTVCSGWSEVSWALPGEAEVGVSVEDYGSSAVLSLTNATWRQSGRYTCSEEDSELSRSLDLFVPGDGPSQWLLPSPVAVVMRSSLYGLVPCVVSDPDLQVALWLRSGSERVPVSPVQFNPALGFTALLNDSSYICSARRGQQEVLSQVYYVYSVIGPEQLLVDLQASAVVLRRGDPLMVNCTVSESESVYFSWSFPRKHYDKAEQVEPLTELLSNQIRSIINISESTEQDSGLYVCSVEESLQKQKFEKVLNITVLSRGFVDLSPSESTLVQTLLHHTVALSLHIRAFPAPNVTWSITTATGNRSVTPAIVNRTVTTSAAAATTTSASTTRLSHARFLTVLRLEEVQMNQTGRYLATVSNDDEIKEVEFRLEVRVPPRILALSEVGVASVMCVCEGAPPPKLTWFICPSNLRCSDSGWRNISESISETSTEKDRVTEVHSVLTLKSLDSVSSVRCEVKNSVGRRAWDLRLVPPCEISYQDSNYRRSIPAEERLSICLRFLATGDSYRTIAGSFRAGISTVSMLIPDVVAAIWDCLVEEFMAVPGAEEWRTLVVLLSPRSVLCPGTMDPALLALCTEALSALTGCLVRPTTGPSQLTPQDFVNIANLRQFYRREGLCALEYPSLGSLSLRQGDQEEDLYSAPLALADQPHALPVPGPFPPVVDINPQDFFDPQYNYDFTNVQDGGMRFLRGNEPYFRPCGWRRVALNVSRKYDSGSDVWLSTGAEAWPVSYQGRHMDGALILTSRKVGSQEGGLLDEAAQALLQHSPLGRGIYSSPDVRLAEKQSDGKTYKVLLQNRINPEHRRDCEREGVWVVYVPQNYNDLQTRVLVQESVRAYGLLLKQA</sequence>
<keyword evidence="4" id="KW-1185">Reference proteome</keyword>